<evidence type="ECO:0000256" key="1">
    <source>
        <dbReference type="PROSITE-ProRule" id="PRU00339"/>
    </source>
</evidence>
<dbReference type="OrthoDB" id="597471at2"/>
<evidence type="ECO:0000313" key="3">
    <source>
        <dbReference type="EMBL" id="PSR52411.1"/>
    </source>
</evidence>
<feature type="repeat" description="TPR" evidence="1">
    <location>
        <begin position="60"/>
        <end position="93"/>
    </location>
</feature>
<proteinExistence type="predicted"/>
<comment type="caution">
    <text evidence="3">The sequence shown here is derived from an EMBL/GenBank/DDBJ whole genome shotgun (WGS) entry which is preliminary data.</text>
</comment>
<dbReference type="InterPro" id="IPR011990">
    <property type="entry name" value="TPR-like_helical_dom_sf"/>
</dbReference>
<feature type="compositionally biased region" description="Polar residues" evidence="2">
    <location>
        <begin position="268"/>
        <end position="277"/>
    </location>
</feature>
<feature type="compositionally biased region" description="Polar residues" evidence="2">
    <location>
        <begin position="195"/>
        <end position="207"/>
    </location>
</feature>
<protein>
    <submittedName>
        <fullName evidence="3">Uncharacterized protein</fullName>
    </submittedName>
</protein>
<keyword evidence="1" id="KW-0802">TPR repeat</keyword>
<keyword evidence="4" id="KW-1185">Reference proteome</keyword>
<dbReference type="PROSITE" id="PS50005">
    <property type="entry name" value="TPR"/>
    <property type="match status" value="1"/>
</dbReference>
<feature type="compositionally biased region" description="Polar residues" evidence="2">
    <location>
        <begin position="217"/>
        <end position="227"/>
    </location>
</feature>
<gene>
    <name evidence="3" type="ORF">AHMF7605_02155</name>
</gene>
<evidence type="ECO:0000256" key="2">
    <source>
        <dbReference type="SAM" id="MobiDB-lite"/>
    </source>
</evidence>
<dbReference type="SUPFAM" id="SSF48452">
    <property type="entry name" value="TPR-like"/>
    <property type="match status" value="1"/>
</dbReference>
<dbReference type="InterPro" id="IPR019734">
    <property type="entry name" value="TPR_rpt"/>
</dbReference>
<dbReference type="RefSeq" id="WP_106926009.1">
    <property type="nucleotide sequence ID" value="NZ_PYFT01000001.1"/>
</dbReference>
<reference evidence="3 4" key="1">
    <citation type="submission" date="2018-03" db="EMBL/GenBank/DDBJ databases">
        <title>Adhaeribacter sp. HMF7605 Genome sequencing and assembly.</title>
        <authorList>
            <person name="Kang H."/>
            <person name="Kang J."/>
            <person name="Cha I."/>
            <person name="Kim H."/>
            <person name="Joh K."/>
        </authorList>
    </citation>
    <scope>NUCLEOTIDE SEQUENCE [LARGE SCALE GENOMIC DNA]</scope>
    <source>
        <strain evidence="3 4">HMF7605</strain>
    </source>
</reference>
<dbReference type="Gene3D" id="1.25.40.10">
    <property type="entry name" value="Tetratricopeptide repeat domain"/>
    <property type="match status" value="1"/>
</dbReference>
<dbReference type="AlphaFoldDB" id="A0A2T2YA56"/>
<accession>A0A2T2YA56</accession>
<feature type="compositionally biased region" description="Basic and acidic residues" evidence="2">
    <location>
        <begin position="160"/>
        <end position="181"/>
    </location>
</feature>
<dbReference type="EMBL" id="PYFT01000001">
    <property type="protein sequence ID" value="PSR52411.1"/>
    <property type="molecule type" value="Genomic_DNA"/>
</dbReference>
<name>A0A2T2YA56_9BACT</name>
<feature type="region of interest" description="Disordered" evidence="2">
    <location>
        <begin position="146"/>
        <end position="289"/>
    </location>
</feature>
<sequence>MKILMALLAVLMAFFSQKLIKISRINAYVTEAQEAYSRQDFSTAIYFYKYLSDSLQVRDRAVRLNLAHAYYQQKKMGQAVKYYQPLLTKTPTRIASLVNLQLGVIIVSKDKTKALNYFKQALILNPLNEEARFNYEWLKKYLAANPEENDAQLPPPQPDQAKRDRAEQKKETTQSGKKEDNAGSTQQEMPDPTTKDAQNPPSSNTDDNIPGSEETESNAPVPNASSNKQREEKSGLLPGTTRGLNNEAGSASDKAGISGKGSREASNEGDQNSQTTYERLKEANLTPEKAKMLLNAMREAEVQYLQQIPRKNTRKSNSGKPDW</sequence>
<dbReference type="Proteomes" id="UP000240357">
    <property type="component" value="Unassembled WGS sequence"/>
</dbReference>
<evidence type="ECO:0000313" key="4">
    <source>
        <dbReference type="Proteomes" id="UP000240357"/>
    </source>
</evidence>
<organism evidence="3 4">
    <name type="scientific">Adhaeribacter arboris</name>
    <dbReference type="NCBI Taxonomy" id="2072846"/>
    <lineage>
        <taxon>Bacteria</taxon>
        <taxon>Pseudomonadati</taxon>
        <taxon>Bacteroidota</taxon>
        <taxon>Cytophagia</taxon>
        <taxon>Cytophagales</taxon>
        <taxon>Hymenobacteraceae</taxon>
        <taxon>Adhaeribacter</taxon>
    </lineage>
</organism>